<dbReference type="AlphaFoldDB" id="A0A5B0SL04"/>
<proteinExistence type="predicted"/>
<protein>
    <submittedName>
        <fullName evidence="1">Uncharacterized protein</fullName>
    </submittedName>
</protein>
<organism evidence="1 2">
    <name type="scientific">Puccinia graminis f. sp. tritici</name>
    <dbReference type="NCBI Taxonomy" id="56615"/>
    <lineage>
        <taxon>Eukaryota</taxon>
        <taxon>Fungi</taxon>
        <taxon>Dikarya</taxon>
        <taxon>Basidiomycota</taxon>
        <taxon>Pucciniomycotina</taxon>
        <taxon>Pucciniomycetes</taxon>
        <taxon>Pucciniales</taxon>
        <taxon>Pucciniaceae</taxon>
        <taxon>Puccinia</taxon>
    </lineage>
</organism>
<reference evidence="1 2" key="1">
    <citation type="submission" date="2019-05" db="EMBL/GenBank/DDBJ databases">
        <title>Emergence of the Ug99 lineage of the wheat stem rust pathogen through somatic hybridization.</title>
        <authorList>
            <person name="Li F."/>
            <person name="Upadhyaya N.M."/>
            <person name="Sperschneider J."/>
            <person name="Matny O."/>
            <person name="Nguyen-Phuc H."/>
            <person name="Mago R."/>
            <person name="Raley C."/>
            <person name="Miller M.E."/>
            <person name="Silverstein K.A.T."/>
            <person name="Henningsen E."/>
            <person name="Hirsch C.D."/>
            <person name="Visser B."/>
            <person name="Pretorius Z.A."/>
            <person name="Steffenson B.J."/>
            <person name="Schwessinger B."/>
            <person name="Dodds P.N."/>
            <person name="Figueroa M."/>
        </authorList>
    </citation>
    <scope>NUCLEOTIDE SEQUENCE [LARGE SCALE GENOMIC DNA]</scope>
    <source>
        <strain evidence="1 2">Ug99</strain>
    </source>
</reference>
<name>A0A5B0SL04_PUCGR</name>
<dbReference type="Proteomes" id="UP000325313">
    <property type="component" value="Unassembled WGS sequence"/>
</dbReference>
<sequence>MEVFRDSFGSIPKSRFGGDFDTREFQNFSESISKKHRKLFERPSESISNRIAKCTWTKVQDVRPCGGIFRNISERTSEMFRNPAPVV</sequence>
<evidence type="ECO:0000313" key="1">
    <source>
        <dbReference type="EMBL" id="KAA1137294.1"/>
    </source>
</evidence>
<dbReference type="EMBL" id="VDEP01000010">
    <property type="protein sequence ID" value="KAA1137294.1"/>
    <property type="molecule type" value="Genomic_DNA"/>
</dbReference>
<evidence type="ECO:0000313" key="2">
    <source>
        <dbReference type="Proteomes" id="UP000325313"/>
    </source>
</evidence>
<comment type="caution">
    <text evidence="1">The sequence shown here is derived from an EMBL/GenBank/DDBJ whole genome shotgun (WGS) entry which is preliminary data.</text>
</comment>
<accession>A0A5B0SL04</accession>
<gene>
    <name evidence="1" type="ORF">PGTUg99_018824</name>
</gene>